<name>A0ABW2LC27_9PSEU</name>
<dbReference type="EMBL" id="JBHTCJ010000001">
    <property type="protein sequence ID" value="MFC7340002.1"/>
    <property type="molecule type" value="Genomic_DNA"/>
</dbReference>
<dbReference type="InterPro" id="IPR006115">
    <property type="entry name" value="6PGDH_NADP-bd"/>
</dbReference>
<proteinExistence type="inferred from homology"/>
<dbReference type="PIRSF" id="PIRSF000103">
    <property type="entry name" value="HIBADH"/>
    <property type="match status" value="1"/>
</dbReference>
<sequence>MSGGSSFPSWESSMTTVAFLGTGTMGLPMARNLRTAGFEVRAWNRTRSRAAPLVEHGAVVADSPTEGARGADVLVTMLHDAESTATAGAEAVAALNPGAVWVQMGTIGLPGTSQVCAAAGDVPVVDAPVLGTKAPAENAGLVVLAAGPPQVRDRVQPLFDAVGSKTLWVGEDAEQAAGTRLKLVANNWVLTLTNAVAESFSLAEDLGVDPKDFLSAIEGTATDSAYAHVKGAAILSGDFTPSFALSGAAKDAGLIAQAASSRVRLDLTEAVRERFARALHAGHGDEDMAAVYYASRP</sequence>
<dbReference type="InterPro" id="IPR036291">
    <property type="entry name" value="NAD(P)-bd_dom_sf"/>
</dbReference>
<gene>
    <name evidence="6" type="ORF">ACFQRI_01165</name>
</gene>
<evidence type="ECO:0000259" key="4">
    <source>
        <dbReference type="Pfam" id="PF03446"/>
    </source>
</evidence>
<dbReference type="RefSeq" id="WP_380664557.1">
    <property type="nucleotide sequence ID" value="NZ_JBHTCJ010000001.1"/>
</dbReference>
<dbReference type="Proteomes" id="UP001596504">
    <property type="component" value="Unassembled WGS sequence"/>
</dbReference>
<reference evidence="7" key="1">
    <citation type="journal article" date="2019" name="Int. J. Syst. Evol. Microbiol.">
        <title>The Global Catalogue of Microorganisms (GCM) 10K type strain sequencing project: providing services to taxonomists for standard genome sequencing and annotation.</title>
        <authorList>
            <consortium name="The Broad Institute Genomics Platform"/>
            <consortium name="The Broad Institute Genome Sequencing Center for Infectious Disease"/>
            <person name="Wu L."/>
            <person name="Ma J."/>
        </authorList>
    </citation>
    <scope>NUCLEOTIDE SEQUENCE [LARGE SCALE GENOMIC DNA]</scope>
    <source>
        <strain evidence="7">WLHS5</strain>
    </source>
</reference>
<dbReference type="InterPro" id="IPR013328">
    <property type="entry name" value="6PGD_dom2"/>
</dbReference>
<dbReference type="Pfam" id="PF14833">
    <property type="entry name" value="NAD_binding_11"/>
    <property type="match status" value="1"/>
</dbReference>
<evidence type="ECO:0000313" key="6">
    <source>
        <dbReference type="EMBL" id="MFC7340002.1"/>
    </source>
</evidence>
<dbReference type="Gene3D" id="3.40.50.720">
    <property type="entry name" value="NAD(P)-binding Rossmann-like Domain"/>
    <property type="match status" value="1"/>
</dbReference>
<accession>A0ABW2LC27</accession>
<dbReference type="Gene3D" id="1.10.1040.10">
    <property type="entry name" value="N-(1-d-carboxylethyl)-l-norvaline Dehydrogenase, domain 2"/>
    <property type="match status" value="1"/>
</dbReference>
<dbReference type="GO" id="GO:0016491">
    <property type="term" value="F:oxidoreductase activity"/>
    <property type="evidence" value="ECO:0007669"/>
    <property type="project" value="UniProtKB-KW"/>
</dbReference>
<feature type="domain" description="3-hydroxyisobutyrate dehydrogenase-like NAD-binding" evidence="5">
    <location>
        <begin position="177"/>
        <end position="292"/>
    </location>
</feature>
<dbReference type="PANTHER" id="PTHR43580:SF2">
    <property type="entry name" value="CYTOKINE-LIKE NUCLEAR FACTOR N-PAC"/>
    <property type="match status" value="1"/>
</dbReference>
<keyword evidence="2 6" id="KW-0560">Oxidoreductase</keyword>
<evidence type="ECO:0000256" key="1">
    <source>
        <dbReference type="ARBA" id="ARBA00009080"/>
    </source>
</evidence>
<evidence type="ECO:0000313" key="7">
    <source>
        <dbReference type="Proteomes" id="UP001596504"/>
    </source>
</evidence>
<dbReference type="SUPFAM" id="SSF51735">
    <property type="entry name" value="NAD(P)-binding Rossmann-fold domains"/>
    <property type="match status" value="1"/>
</dbReference>
<protein>
    <submittedName>
        <fullName evidence="6">NAD(P)-dependent oxidoreductase</fullName>
        <ecNumber evidence="6">1.1.-.-</ecNumber>
    </submittedName>
</protein>
<keyword evidence="7" id="KW-1185">Reference proteome</keyword>
<evidence type="ECO:0000256" key="3">
    <source>
        <dbReference type="ARBA" id="ARBA00023027"/>
    </source>
</evidence>
<evidence type="ECO:0000259" key="5">
    <source>
        <dbReference type="Pfam" id="PF14833"/>
    </source>
</evidence>
<dbReference type="Pfam" id="PF03446">
    <property type="entry name" value="NAD_binding_2"/>
    <property type="match status" value="1"/>
</dbReference>
<dbReference type="EC" id="1.1.-.-" evidence="6"/>
<dbReference type="PANTHER" id="PTHR43580">
    <property type="entry name" value="OXIDOREDUCTASE GLYR1-RELATED"/>
    <property type="match status" value="1"/>
</dbReference>
<dbReference type="InterPro" id="IPR008927">
    <property type="entry name" value="6-PGluconate_DH-like_C_sf"/>
</dbReference>
<feature type="domain" description="6-phosphogluconate dehydrogenase NADP-binding" evidence="4">
    <location>
        <begin position="16"/>
        <end position="170"/>
    </location>
</feature>
<evidence type="ECO:0000256" key="2">
    <source>
        <dbReference type="ARBA" id="ARBA00023002"/>
    </source>
</evidence>
<keyword evidence="3" id="KW-0520">NAD</keyword>
<comment type="similarity">
    <text evidence="1">Belongs to the HIBADH-related family.</text>
</comment>
<dbReference type="InterPro" id="IPR029154">
    <property type="entry name" value="HIBADH-like_NADP-bd"/>
</dbReference>
<organism evidence="6 7">
    <name type="scientific">Saccharopolyspora griseoalba</name>
    <dbReference type="NCBI Taxonomy" id="1431848"/>
    <lineage>
        <taxon>Bacteria</taxon>
        <taxon>Bacillati</taxon>
        <taxon>Actinomycetota</taxon>
        <taxon>Actinomycetes</taxon>
        <taxon>Pseudonocardiales</taxon>
        <taxon>Pseudonocardiaceae</taxon>
        <taxon>Saccharopolyspora</taxon>
    </lineage>
</organism>
<comment type="caution">
    <text evidence="6">The sequence shown here is derived from an EMBL/GenBank/DDBJ whole genome shotgun (WGS) entry which is preliminary data.</text>
</comment>
<dbReference type="InterPro" id="IPR015815">
    <property type="entry name" value="HIBADH-related"/>
</dbReference>
<dbReference type="InterPro" id="IPR051265">
    <property type="entry name" value="HIBADH-related_NP60_sf"/>
</dbReference>
<dbReference type="SUPFAM" id="SSF48179">
    <property type="entry name" value="6-phosphogluconate dehydrogenase C-terminal domain-like"/>
    <property type="match status" value="1"/>
</dbReference>